<dbReference type="InterPro" id="IPR052514">
    <property type="entry name" value="SAM-dependent_MTase"/>
</dbReference>
<dbReference type="GO" id="GO:0008168">
    <property type="term" value="F:methyltransferase activity"/>
    <property type="evidence" value="ECO:0007669"/>
    <property type="project" value="UniProtKB-KW"/>
</dbReference>
<evidence type="ECO:0000313" key="2">
    <source>
        <dbReference type="EMBL" id="TGL16961.1"/>
    </source>
</evidence>
<sequence>MVNEIKLSIIKLLQRALNIIYRILIRVRVGQEFIELVMKNSWNEKIEVNHNEFKLQFSIPNSLNRFRALTFSTKEPETLEWIDSLPKESILWDIGANVGLYSCYAAKARDCNVFAFEPSVFNLELLARNIFLNNVAEKVVILPIPLSDKLSISKLNMTTTEWGGALSTFGKEYGHDGRMLDKRFEYQLFGLSIDEVIKELKIPTPEYIKMDVDGIEQLILAGGKLTLKKIKGIILEINDDFEDQRLNCEKLLLNSGLRFKERRRSEMFDSGIFKNTYNQIWVR</sequence>
<dbReference type="GO" id="GO:0032259">
    <property type="term" value="P:methylation"/>
    <property type="evidence" value="ECO:0007669"/>
    <property type="project" value="UniProtKB-KW"/>
</dbReference>
<keyword evidence="2" id="KW-0489">Methyltransferase</keyword>
<dbReference type="Pfam" id="PF05050">
    <property type="entry name" value="Methyltransf_21"/>
    <property type="match status" value="1"/>
</dbReference>
<reference evidence="3" key="1">
    <citation type="journal article" date="2019" name="PLoS Negl. Trop. Dis.">
        <title>Revisiting the worldwide diversity of Leptospira species in the environment.</title>
        <authorList>
            <person name="Vincent A.T."/>
            <person name="Schiettekatte O."/>
            <person name="Bourhy P."/>
            <person name="Veyrier F.J."/>
            <person name="Picardeau M."/>
        </authorList>
    </citation>
    <scope>NUCLEOTIDE SEQUENCE [LARGE SCALE GENOMIC DNA]</scope>
    <source>
        <strain evidence="3">201800272</strain>
    </source>
</reference>
<evidence type="ECO:0000313" key="3">
    <source>
        <dbReference type="Proteomes" id="UP000298200"/>
    </source>
</evidence>
<name>A0ABY2M089_9LEPT</name>
<keyword evidence="3" id="KW-1185">Reference proteome</keyword>
<proteinExistence type="predicted"/>
<dbReference type="EMBL" id="RQFU01000026">
    <property type="protein sequence ID" value="TGL16961.1"/>
    <property type="molecule type" value="Genomic_DNA"/>
</dbReference>
<protein>
    <submittedName>
        <fullName evidence="2">FkbM family methyltransferase</fullName>
    </submittedName>
</protein>
<gene>
    <name evidence="2" type="ORF">EHQ46_17180</name>
</gene>
<keyword evidence="2" id="KW-0808">Transferase</keyword>
<feature type="domain" description="Methyltransferase FkbM" evidence="1">
    <location>
        <begin position="93"/>
        <end position="241"/>
    </location>
</feature>
<dbReference type="RefSeq" id="WP_135637361.1">
    <property type="nucleotide sequence ID" value="NZ_RQFU01000026.1"/>
</dbReference>
<comment type="caution">
    <text evidence="2">The sequence shown here is derived from an EMBL/GenBank/DDBJ whole genome shotgun (WGS) entry which is preliminary data.</text>
</comment>
<dbReference type="NCBIfam" id="TIGR01444">
    <property type="entry name" value="fkbM_fam"/>
    <property type="match status" value="1"/>
</dbReference>
<dbReference type="PANTHER" id="PTHR34203">
    <property type="entry name" value="METHYLTRANSFERASE, FKBM FAMILY PROTEIN"/>
    <property type="match status" value="1"/>
</dbReference>
<dbReference type="PANTHER" id="PTHR34203:SF15">
    <property type="entry name" value="SLL1173 PROTEIN"/>
    <property type="match status" value="1"/>
</dbReference>
<dbReference type="InterPro" id="IPR029063">
    <property type="entry name" value="SAM-dependent_MTases_sf"/>
</dbReference>
<evidence type="ECO:0000259" key="1">
    <source>
        <dbReference type="Pfam" id="PF05050"/>
    </source>
</evidence>
<dbReference type="Proteomes" id="UP000298200">
    <property type="component" value="Unassembled WGS sequence"/>
</dbReference>
<accession>A0ABY2M089</accession>
<organism evidence="2 3">
    <name type="scientific">Leptospira yanagawae</name>
    <dbReference type="NCBI Taxonomy" id="293069"/>
    <lineage>
        <taxon>Bacteria</taxon>
        <taxon>Pseudomonadati</taxon>
        <taxon>Spirochaetota</taxon>
        <taxon>Spirochaetia</taxon>
        <taxon>Leptospirales</taxon>
        <taxon>Leptospiraceae</taxon>
        <taxon>Leptospira</taxon>
    </lineage>
</organism>
<dbReference type="Gene3D" id="3.40.50.150">
    <property type="entry name" value="Vaccinia Virus protein VP39"/>
    <property type="match status" value="1"/>
</dbReference>
<dbReference type="InterPro" id="IPR006342">
    <property type="entry name" value="FkbM_mtfrase"/>
</dbReference>
<dbReference type="SUPFAM" id="SSF53335">
    <property type="entry name" value="S-adenosyl-L-methionine-dependent methyltransferases"/>
    <property type="match status" value="1"/>
</dbReference>